<dbReference type="SUPFAM" id="SSF55785">
    <property type="entry name" value="PYP-like sensor domain (PAS domain)"/>
    <property type="match status" value="2"/>
</dbReference>
<dbReference type="PROSITE" id="PS50112">
    <property type="entry name" value="PAS"/>
    <property type="match status" value="2"/>
</dbReference>
<keyword evidence="8" id="KW-1185">Reference proteome</keyword>
<evidence type="ECO:0000256" key="3">
    <source>
        <dbReference type="SAM" id="MobiDB-lite"/>
    </source>
</evidence>
<dbReference type="SMART" id="SM00091">
    <property type="entry name" value="PAS"/>
    <property type="match status" value="2"/>
</dbReference>
<evidence type="ECO:0000256" key="2">
    <source>
        <dbReference type="SAM" id="Coils"/>
    </source>
</evidence>
<feature type="domain" description="PAS" evidence="4">
    <location>
        <begin position="122"/>
        <end position="194"/>
    </location>
</feature>
<keyword evidence="1" id="KW-0597">Phosphoprotein</keyword>
<dbReference type="STRING" id="52.CMC5_070620"/>
<dbReference type="SUPFAM" id="SSF52091">
    <property type="entry name" value="SpoIIaa-like"/>
    <property type="match status" value="1"/>
</dbReference>
<dbReference type="InterPro" id="IPR000700">
    <property type="entry name" value="PAS-assoc_C"/>
</dbReference>
<feature type="domain" description="PAC" evidence="5">
    <location>
        <begin position="202"/>
        <end position="255"/>
    </location>
</feature>
<reference evidence="7 8" key="1">
    <citation type="submission" date="2015-07" db="EMBL/GenBank/DDBJ databases">
        <title>Genome analysis of myxobacterium Chondromyces crocatus Cm c5 reveals a high potential for natural compound synthesis and the genetic basis for the loss of fruiting body formation.</title>
        <authorList>
            <person name="Zaburannyi N."/>
            <person name="Bunk B."/>
            <person name="Maier J."/>
            <person name="Overmann J."/>
            <person name="Mueller R."/>
        </authorList>
    </citation>
    <scope>NUCLEOTIDE SEQUENCE [LARGE SCALE GENOMIC DNA]</scope>
    <source>
        <strain evidence="7 8">Cm c5</strain>
    </source>
</reference>
<dbReference type="InterPro" id="IPR036513">
    <property type="entry name" value="STAS_dom_sf"/>
</dbReference>
<evidence type="ECO:0000259" key="6">
    <source>
        <dbReference type="PROSITE" id="PS50801"/>
    </source>
</evidence>
<organism evidence="7 8">
    <name type="scientific">Chondromyces crocatus</name>
    <dbReference type="NCBI Taxonomy" id="52"/>
    <lineage>
        <taxon>Bacteria</taxon>
        <taxon>Pseudomonadati</taxon>
        <taxon>Myxococcota</taxon>
        <taxon>Polyangia</taxon>
        <taxon>Polyangiales</taxon>
        <taxon>Polyangiaceae</taxon>
        <taxon>Chondromyces</taxon>
    </lineage>
</organism>
<dbReference type="Pfam" id="PF08447">
    <property type="entry name" value="PAS_3"/>
    <property type="match status" value="1"/>
</dbReference>
<evidence type="ECO:0000313" key="8">
    <source>
        <dbReference type="Proteomes" id="UP000067626"/>
    </source>
</evidence>
<evidence type="ECO:0000256" key="1">
    <source>
        <dbReference type="ARBA" id="ARBA00022553"/>
    </source>
</evidence>
<dbReference type="EMBL" id="CP012159">
    <property type="protein sequence ID" value="AKT42834.1"/>
    <property type="molecule type" value="Genomic_DNA"/>
</dbReference>
<dbReference type="InterPro" id="IPR001610">
    <property type="entry name" value="PAC"/>
</dbReference>
<dbReference type="PANTHER" id="PTHR33745:SF3">
    <property type="entry name" value="RSBT CO-ANTAGONIST PROTEIN RSBRC"/>
    <property type="match status" value="1"/>
</dbReference>
<evidence type="ECO:0008006" key="9">
    <source>
        <dbReference type="Google" id="ProtNLM"/>
    </source>
</evidence>
<dbReference type="InterPro" id="IPR013656">
    <property type="entry name" value="PAS_4"/>
</dbReference>
<dbReference type="Gene3D" id="3.30.750.24">
    <property type="entry name" value="STAS domain"/>
    <property type="match status" value="1"/>
</dbReference>
<dbReference type="InterPro" id="IPR051932">
    <property type="entry name" value="Bact_StressResp_Reg"/>
</dbReference>
<feature type="domain" description="PAS" evidence="4">
    <location>
        <begin position="281"/>
        <end position="351"/>
    </location>
</feature>
<feature type="coiled-coil region" evidence="2">
    <location>
        <begin position="246"/>
        <end position="277"/>
    </location>
</feature>
<accession>A0A0K1EPU2</accession>
<evidence type="ECO:0000259" key="5">
    <source>
        <dbReference type="PROSITE" id="PS50113"/>
    </source>
</evidence>
<evidence type="ECO:0000313" key="7">
    <source>
        <dbReference type="EMBL" id="AKT42834.1"/>
    </source>
</evidence>
<feature type="region of interest" description="Disordered" evidence="3">
    <location>
        <begin position="68"/>
        <end position="89"/>
    </location>
</feature>
<dbReference type="InterPro" id="IPR000014">
    <property type="entry name" value="PAS"/>
</dbReference>
<dbReference type="CDD" id="cd07041">
    <property type="entry name" value="STAS_RsbR_RsbS_like"/>
    <property type="match status" value="1"/>
</dbReference>
<dbReference type="Gene3D" id="3.30.450.20">
    <property type="entry name" value="PAS domain"/>
    <property type="match status" value="2"/>
</dbReference>
<gene>
    <name evidence="7" type="ORF">CMC5_070620</name>
</gene>
<dbReference type="Proteomes" id="UP000067626">
    <property type="component" value="Chromosome"/>
</dbReference>
<dbReference type="KEGG" id="ccro:CMC5_070620"/>
<evidence type="ECO:0000259" key="4">
    <source>
        <dbReference type="PROSITE" id="PS50112"/>
    </source>
</evidence>
<name>A0A0K1EPU2_CHOCO</name>
<dbReference type="CDD" id="cd00130">
    <property type="entry name" value="PAS"/>
    <property type="match status" value="2"/>
</dbReference>
<dbReference type="Pfam" id="PF08448">
    <property type="entry name" value="PAS_4"/>
    <property type="match status" value="1"/>
</dbReference>
<dbReference type="PANTHER" id="PTHR33745">
    <property type="entry name" value="RSBT ANTAGONIST PROTEIN RSBS-RELATED"/>
    <property type="match status" value="1"/>
</dbReference>
<dbReference type="PROSITE" id="PS50801">
    <property type="entry name" value="STAS"/>
    <property type="match status" value="1"/>
</dbReference>
<keyword evidence="2" id="KW-0175">Coiled coil</keyword>
<dbReference type="InterPro" id="IPR013655">
    <property type="entry name" value="PAS_fold_3"/>
</dbReference>
<dbReference type="InterPro" id="IPR035965">
    <property type="entry name" value="PAS-like_dom_sf"/>
</dbReference>
<dbReference type="SMART" id="SM00086">
    <property type="entry name" value="PAC"/>
    <property type="match status" value="2"/>
</dbReference>
<feature type="domain" description="STAS" evidence="6">
    <location>
        <begin position="421"/>
        <end position="532"/>
    </location>
</feature>
<dbReference type="Pfam" id="PF01740">
    <property type="entry name" value="STAS"/>
    <property type="match status" value="1"/>
</dbReference>
<dbReference type="NCBIfam" id="TIGR00229">
    <property type="entry name" value="sensory_box"/>
    <property type="match status" value="2"/>
</dbReference>
<dbReference type="AlphaFoldDB" id="A0A0K1EPU2"/>
<sequence>MTKHPGLALGGSPDGIWGSDIHREERCRALATRGAGQGARGVVDAGHFHERSRPRRMIAAHLPSLDAMSPLHHDPSGASTGVAGRSWGGDGMPTVDGACGVTVDASLEKRILEQEVARWRLRAEQAESILRTSPAAIFLCDKTAERSRTFSEAVAHMLGYEPDHVPQLGEEVLPDRMHPDDTTRMALEFERDLEVLEDGEQLVFEYRMRHRSGEWRWLEARCVVFSRTEEGQLERYVGAVQDITERKHLAQTMRDREAALQKANAELEQRIAERTLELRRKSALLESMINNLPAAFYVKDTEGKFLLVNRRTAELMGVTRAEAVGKSVADFFPPETAAPWLEAQQEILAGGEHEVEEIFVQEDGPHIYLSIGFPIRDSEGTIFAIGGFSTDITERRRAEQEREELQARVIEAQRAAIRELSTPMIPLAKGVVVMPLVGTVDSARAQQIMETLLAGVVKQQARVAILDLTGLTAVDTRIVDALLRAARATRMLGAEVMLTGIKPQFAQVLVQLGVDMSGITTEGTLQSGVAAAMGWLQGRGRSAQDGSERARAR</sequence>
<proteinExistence type="predicted"/>
<feature type="domain" description="PAC" evidence="5">
    <location>
        <begin position="353"/>
        <end position="404"/>
    </location>
</feature>
<dbReference type="PROSITE" id="PS50113">
    <property type="entry name" value="PAC"/>
    <property type="match status" value="2"/>
</dbReference>
<protein>
    <recommendedName>
        <fullName evidence="9">Anti-anti-sigma factor</fullName>
    </recommendedName>
</protein>
<dbReference type="InterPro" id="IPR002645">
    <property type="entry name" value="STAS_dom"/>
</dbReference>